<dbReference type="OrthoDB" id="47603at2"/>
<evidence type="ECO:0000313" key="1">
    <source>
        <dbReference type="EMBL" id="RZS93016.1"/>
    </source>
</evidence>
<proteinExistence type="predicted"/>
<reference evidence="1 2" key="1">
    <citation type="submission" date="2019-02" db="EMBL/GenBank/DDBJ databases">
        <title>Genomic Encyclopedia of Type Strains, Phase IV (KMG-IV): sequencing the most valuable type-strain genomes for metagenomic binning, comparative biology and taxonomic classification.</title>
        <authorList>
            <person name="Goeker M."/>
        </authorList>
    </citation>
    <scope>NUCLEOTIDE SEQUENCE [LARGE SCALE GENOMIC DNA]</scope>
    <source>
        <strain evidence="1 2">DSM 29486</strain>
    </source>
</reference>
<gene>
    <name evidence="1" type="ORF">EV209_2762</name>
</gene>
<dbReference type="AlphaFoldDB" id="A0A4Q7NZS8"/>
<protein>
    <submittedName>
        <fullName evidence="1">Uncharacterized protein</fullName>
    </submittedName>
</protein>
<organism evidence="1 2">
    <name type="scientific">Cuneatibacter caecimuris</name>
    <dbReference type="NCBI Taxonomy" id="1796618"/>
    <lineage>
        <taxon>Bacteria</taxon>
        <taxon>Bacillati</taxon>
        <taxon>Bacillota</taxon>
        <taxon>Clostridia</taxon>
        <taxon>Lachnospirales</taxon>
        <taxon>Lachnospiraceae</taxon>
        <taxon>Cuneatibacter</taxon>
    </lineage>
</organism>
<dbReference type="EMBL" id="SGXF01000006">
    <property type="protein sequence ID" value="RZS93016.1"/>
    <property type="molecule type" value="Genomic_DNA"/>
</dbReference>
<dbReference type="CDD" id="cd09911">
    <property type="entry name" value="Lin0431_like"/>
    <property type="match status" value="1"/>
</dbReference>
<dbReference type="RefSeq" id="WP_130436012.1">
    <property type="nucleotide sequence ID" value="NZ_SGXF01000006.1"/>
</dbReference>
<dbReference type="Pfam" id="PF07009">
    <property type="entry name" value="NusG_II"/>
    <property type="match status" value="1"/>
</dbReference>
<sequence>MKRKDIILLAGILLAAAILWGCFSLFFPGKQGGYAEIQVGSEIIERIPMSEPCRKIIAGTGGTNTLVIEGGIARIEEADCPDRLCVRQGGISKNGQSIICLPHQLVVRIVEEAEE</sequence>
<evidence type="ECO:0000313" key="2">
    <source>
        <dbReference type="Proteomes" id="UP000292927"/>
    </source>
</evidence>
<comment type="caution">
    <text evidence="1">The sequence shown here is derived from an EMBL/GenBank/DDBJ whole genome shotgun (WGS) entry which is preliminary data.</text>
</comment>
<dbReference type="Gene3D" id="2.60.320.10">
    <property type="entry name" value="N-utilization substance G protein NusG, insert domain"/>
    <property type="match status" value="1"/>
</dbReference>
<keyword evidence="2" id="KW-1185">Reference proteome</keyword>
<dbReference type="InterPro" id="IPR038690">
    <property type="entry name" value="NusG_2_sf"/>
</dbReference>
<accession>A0A4Q7NZS8</accession>
<name>A0A4Q7NZS8_9FIRM</name>
<dbReference type="Proteomes" id="UP000292927">
    <property type="component" value="Unassembled WGS sequence"/>
</dbReference>